<evidence type="ECO:0000256" key="10">
    <source>
        <dbReference type="ARBA" id="ARBA00022692"/>
    </source>
</evidence>
<dbReference type="GO" id="GO:0016020">
    <property type="term" value="C:membrane"/>
    <property type="evidence" value="ECO:0007669"/>
    <property type="project" value="UniProtKB-SubCell"/>
</dbReference>
<evidence type="ECO:0000256" key="11">
    <source>
        <dbReference type="ARBA" id="ARBA00022723"/>
    </source>
</evidence>
<dbReference type="CDD" id="cd03495">
    <property type="entry name" value="SQR_TypeC_SdhD_like"/>
    <property type="match status" value="1"/>
</dbReference>
<dbReference type="GO" id="GO:0046872">
    <property type="term" value="F:metal ion binding"/>
    <property type="evidence" value="ECO:0007669"/>
    <property type="project" value="UniProtKB-KW"/>
</dbReference>
<evidence type="ECO:0000256" key="13">
    <source>
        <dbReference type="ARBA" id="ARBA00022989"/>
    </source>
</evidence>
<evidence type="ECO:0000256" key="12">
    <source>
        <dbReference type="ARBA" id="ARBA00022982"/>
    </source>
</evidence>
<keyword evidence="8" id="KW-0816">Tricarboxylic acid cycle</keyword>
<dbReference type="EMBL" id="WQNF01000004">
    <property type="protein sequence ID" value="MVT64886.1"/>
    <property type="molecule type" value="Genomic_DNA"/>
</dbReference>
<proteinExistence type="predicted"/>
<evidence type="ECO:0000313" key="18">
    <source>
        <dbReference type="Proteomes" id="UP000436468"/>
    </source>
</evidence>
<keyword evidence="18" id="KW-1185">Reference proteome</keyword>
<evidence type="ECO:0000256" key="16">
    <source>
        <dbReference type="SAM" id="Phobius"/>
    </source>
</evidence>
<feature type="transmembrane region" description="Helical" evidence="16">
    <location>
        <begin position="12"/>
        <end position="32"/>
    </location>
</feature>
<gene>
    <name evidence="17" type="primary">sdhD</name>
    <name evidence="17" type="ORF">GPL21_07170</name>
</gene>
<evidence type="ECO:0000256" key="6">
    <source>
        <dbReference type="ARBA" id="ARBA00019425"/>
    </source>
</evidence>
<comment type="caution">
    <text evidence="17">The sequence shown here is derived from an EMBL/GenBank/DDBJ whole genome shotgun (WGS) entry which is preliminary data.</text>
</comment>
<keyword evidence="12" id="KW-0249">Electron transport</keyword>
<comment type="subunit">
    <text evidence="5">Part of an enzyme complex containing four subunits: a flavoprotein, an iron-sulfur protein, plus two membrane-anchoring proteins, SdhC and SdhD.</text>
</comment>
<evidence type="ECO:0000256" key="2">
    <source>
        <dbReference type="ARBA" id="ARBA00004050"/>
    </source>
</evidence>
<dbReference type="GO" id="GO:0006099">
    <property type="term" value="P:tricarboxylic acid cycle"/>
    <property type="evidence" value="ECO:0007669"/>
    <property type="project" value="UniProtKB-UniPathway"/>
</dbReference>
<name>A0A844SH41_9BRAD</name>
<evidence type="ECO:0000256" key="5">
    <source>
        <dbReference type="ARBA" id="ARBA00011558"/>
    </source>
</evidence>
<accession>A0A844SH41</accession>
<comment type="subcellular location">
    <subcellularLocation>
        <location evidence="3">Membrane</location>
        <topology evidence="3">Multi-pass membrane protein</topology>
    </subcellularLocation>
</comment>
<comment type="pathway">
    <text evidence="4">Carbohydrate metabolism; tricarboxylic acid cycle.</text>
</comment>
<dbReference type="GO" id="GO:0020037">
    <property type="term" value="F:heme binding"/>
    <property type="evidence" value="ECO:0007669"/>
    <property type="project" value="InterPro"/>
</dbReference>
<protein>
    <recommendedName>
        <fullName evidence="6">Succinate dehydrogenase hydrophobic membrane anchor subunit</fullName>
    </recommendedName>
</protein>
<dbReference type="InterPro" id="IPR000701">
    <property type="entry name" value="SuccDH_FuR_B_TM-su"/>
</dbReference>
<dbReference type="InterPro" id="IPR034804">
    <property type="entry name" value="SQR/QFR_C/D"/>
</dbReference>
<keyword evidence="14" id="KW-0408">Iron</keyword>
<keyword evidence="7" id="KW-0813">Transport</keyword>
<dbReference type="Gene3D" id="1.20.1300.10">
    <property type="entry name" value="Fumarate reductase/succinate dehydrogenase, transmembrane subunit"/>
    <property type="match status" value="1"/>
</dbReference>
<keyword evidence="13 16" id="KW-1133">Transmembrane helix</keyword>
<keyword evidence="10 16" id="KW-0812">Transmembrane</keyword>
<evidence type="ECO:0000256" key="8">
    <source>
        <dbReference type="ARBA" id="ARBA00022532"/>
    </source>
</evidence>
<sequence>MKEGQAHWWRERVTAVALIPLVLWFLVSIVALGRGGYSALIRWLSMPSSALMMVSLLVIVFYHAALGMQVIIEDYVHSANKGRVLIIVRIGCLTLAGAGIVAVTRIVLHK</sequence>
<dbReference type="InterPro" id="IPR014312">
    <property type="entry name" value="Succ_DH_anchor"/>
</dbReference>
<keyword evidence="11" id="KW-0479">Metal-binding</keyword>
<organism evidence="17 18">
    <name type="scientific">Bradyrhizobium pachyrhizi</name>
    <dbReference type="NCBI Taxonomy" id="280333"/>
    <lineage>
        <taxon>Bacteria</taxon>
        <taxon>Pseudomonadati</taxon>
        <taxon>Pseudomonadota</taxon>
        <taxon>Alphaproteobacteria</taxon>
        <taxon>Hyphomicrobiales</taxon>
        <taxon>Nitrobacteraceae</taxon>
        <taxon>Bradyrhizobium</taxon>
    </lineage>
</organism>
<comment type="function">
    <text evidence="2">Membrane-anchoring subunit of succinate dehydrogenase (SDH).</text>
</comment>
<evidence type="ECO:0000256" key="15">
    <source>
        <dbReference type="ARBA" id="ARBA00023136"/>
    </source>
</evidence>
<dbReference type="RefSeq" id="WP_157342141.1">
    <property type="nucleotide sequence ID" value="NZ_WQNF01000004.1"/>
</dbReference>
<dbReference type="Proteomes" id="UP000436468">
    <property type="component" value="Unassembled WGS sequence"/>
</dbReference>
<keyword evidence="15 16" id="KW-0472">Membrane</keyword>
<evidence type="ECO:0000256" key="4">
    <source>
        <dbReference type="ARBA" id="ARBA00005163"/>
    </source>
</evidence>
<reference evidence="17 18" key="1">
    <citation type="submission" date="2019-12" db="EMBL/GenBank/DDBJ databases">
        <title>Draft genome sequences Bradyrhizobium cajani AMBPC1010, Bradyrhizobium pachyrhizi AMBPC1040 and Bradyrhizobium yuanmingense ALSPC3051, three plant growth promoting strains isolated from nodules of Cajanus cajan L. in Dominican Republic.</title>
        <authorList>
            <person name="Flores-Felix J.D."/>
            <person name="Araujo J."/>
            <person name="Diaz-Alcantara C."/>
            <person name="Gonzalez-Andres F."/>
            <person name="Velazquez E."/>
        </authorList>
    </citation>
    <scope>NUCLEOTIDE SEQUENCE [LARGE SCALE GENOMIC DNA]</scope>
    <source>
        <strain evidence="17 18">1040</strain>
    </source>
</reference>
<comment type="cofactor">
    <cofactor evidence="1">
        <name>heme</name>
        <dbReference type="ChEBI" id="CHEBI:30413"/>
    </cofactor>
</comment>
<dbReference type="UniPathway" id="UPA00223"/>
<dbReference type="AlphaFoldDB" id="A0A844SH41"/>
<feature type="transmembrane region" description="Helical" evidence="16">
    <location>
        <begin position="84"/>
        <end position="108"/>
    </location>
</feature>
<dbReference type="Pfam" id="PF01127">
    <property type="entry name" value="Sdh_cyt"/>
    <property type="match status" value="1"/>
</dbReference>
<dbReference type="NCBIfam" id="TIGR02968">
    <property type="entry name" value="succ_dehyd_anc"/>
    <property type="match status" value="1"/>
</dbReference>
<keyword evidence="9" id="KW-0349">Heme</keyword>
<feature type="transmembrane region" description="Helical" evidence="16">
    <location>
        <begin position="52"/>
        <end position="72"/>
    </location>
</feature>
<dbReference type="SUPFAM" id="SSF81343">
    <property type="entry name" value="Fumarate reductase respiratory complex transmembrane subunits"/>
    <property type="match status" value="1"/>
</dbReference>
<evidence type="ECO:0000256" key="14">
    <source>
        <dbReference type="ARBA" id="ARBA00023004"/>
    </source>
</evidence>
<evidence type="ECO:0000256" key="9">
    <source>
        <dbReference type="ARBA" id="ARBA00022617"/>
    </source>
</evidence>
<evidence type="ECO:0000256" key="3">
    <source>
        <dbReference type="ARBA" id="ARBA00004141"/>
    </source>
</evidence>
<evidence type="ECO:0000256" key="1">
    <source>
        <dbReference type="ARBA" id="ARBA00001971"/>
    </source>
</evidence>
<evidence type="ECO:0000313" key="17">
    <source>
        <dbReference type="EMBL" id="MVT64886.1"/>
    </source>
</evidence>
<evidence type="ECO:0000256" key="7">
    <source>
        <dbReference type="ARBA" id="ARBA00022448"/>
    </source>
</evidence>